<evidence type="ECO:0000313" key="1">
    <source>
        <dbReference type="Proteomes" id="UP000095286"/>
    </source>
</evidence>
<name>A0AC35U3T3_9BILA</name>
<evidence type="ECO:0000313" key="2">
    <source>
        <dbReference type="WBParaSite" id="RSKR_0000718500.1"/>
    </source>
</evidence>
<sequence>MVDHIISSISNFTPIDDSELFFRESGIIPFLPDVINFISPNTTQCVCSDLQHEDYSRLYEVFNFIVIIISLPCVSVCGLASNVVNFYIYSRPSMAKSSSNTYLLALSCSDWLVVITGVFIFWIDSARSYIPALAQAPYSTVYALPFGYMAQTNSIYFTVAAAIDCYFNVCWKNKSSQYCNVKTAKRICIGITICSILYNSLRFPQFNLRLCLHEESQVNVLEICPTTLFFIVNQAYNVYMYMVLMTLLPFMFLLVLNAFIVAKQSTKKNDDQLPHNGLEKKISIPLETSKDESTGDTITLIMVVVLFLLCNFLSLFVNLIETFFEPDPLLLNLLSDASNFLVIFNSSVNSIIYVTFNEKYRQLFKELMYKMKRKIGGRCFSDEKKETKVIKDQTLYFNEVPSSCKEFTSSFKEPSEPSSPIWKPQTVQNQCYSDAHSIYDSEWHGKINDKSRFSCFNADNYELLCPNSQNLSPHFVTVATQLKDERSPIKLATLDSTAFPQVYPDIKRFPTLYFRPNQKTVEYSGEHRTLAIMTWLKNRIRDNTYEDVEVHFTPVEWRRIVWQGVNKNYEVSIFGNVRNFMLKRPLSPYTTRTGYYGTVLKIFNHGHKSLYVHRLIGLAFIDKPENKRQINHLNEIKKDNFVDNLEWVTAQENSLHSIVKEVVQLDENDEVVAFYESVKSAAQSVEVTTATISAYIKNGRSLHGFKWQYLI</sequence>
<protein>
    <submittedName>
        <fullName evidence="2">G_PROTEIN_RECEP_F1_2 domain-containing protein</fullName>
    </submittedName>
</protein>
<organism evidence="1 2">
    <name type="scientific">Rhabditophanes sp. KR3021</name>
    <dbReference type="NCBI Taxonomy" id="114890"/>
    <lineage>
        <taxon>Eukaryota</taxon>
        <taxon>Metazoa</taxon>
        <taxon>Ecdysozoa</taxon>
        <taxon>Nematoda</taxon>
        <taxon>Chromadorea</taxon>
        <taxon>Rhabditida</taxon>
        <taxon>Tylenchina</taxon>
        <taxon>Panagrolaimomorpha</taxon>
        <taxon>Strongyloidoidea</taxon>
        <taxon>Alloionematidae</taxon>
        <taxon>Rhabditophanes</taxon>
    </lineage>
</organism>
<dbReference type="Proteomes" id="UP000095286">
    <property type="component" value="Unplaced"/>
</dbReference>
<dbReference type="WBParaSite" id="RSKR_0000718500.1">
    <property type="protein sequence ID" value="RSKR_0000718500.1"/>
    <property type="gene ID" value="RSKR_0000718500"/>
</dbReference>
<reference evidence="2" key="1">
    <citation type="submission" date="2016-11" db="UniProtKB">
        <authorList>
            <consortium name="WormBaseParasite"/>
        </authorList>
    </citation>
    <scope>IDENTIFICATION</scope>
    <source>
        <strain evidence="2">KR3021</strain>
    </source>
</reference>
<proteinExistence type="predicted"/>
<accession>A0AC35U3T3</accession>